<evidence type="ECO:0000259" key="1">
    <source>
        <dbReference type="Pfam" id="PF17921"/>
    </source>
</evidence>
<dbReference type="Gene3D" id="3.10.10.10">
    <property type="entry name" value="HIV Type 1 Reverse Transcriptase, subunit A, domain 1"/>
    <property type="match status" value="1"/>
</dbReference>
<dbReference type="InterPro" id="IPR043128">
    <property type="entry name" value="Rev_trsase/Diguanyl_cyclase"/>
</dbReference>
<name>C5LZZ3_PERM5</name>
<dbReference type="Gene3D" id="3.30.70.270">
    <property type="match status" value="1"/>
</dbReference>
<feature type="domain" description="Integrase zinc-binding" evidence="1">
    <location>
        <begin position="947"/>
        <end position="999"/>
    </location>
</feature>
<dbReference type="GO" id="GO:0003676">
    <property type="term" value="F:nucleic acid binding"/>
    <property type="evidence" value="ECO:0007669"/>
    <property type="project" value="InterPro"/>
</dbReference>
<dbReference type="InterPro" id="IPR043502">
    <property type="entry name" value="DNA/RNA_pol_sf"/>
</dbReference>
<dbReference type="InterPro" id="IPR041588">
    <property type="entry name" value="Integrase_H2C2"/>
</dbReference>
<reference evidence="2 3" key="1">
    <citation type="submission" date="2008-07" db="EMBL/GenBank/DDBJ databases">
        <authorList>
            <person name="El-Sayed N."/>
            <person name="Caler E."/>
            <person name="Inman J."/>
            <person name="Amedeo P."/>
            <person name="Hass B."/>
            <person name="Wortman J."/>
        </authorList>
    </citation>
    <scope>NUCLEOTIDE SEQUENCE [LARGE SCALE GENOMIC DNA]</scope>
    <source>
        <strain evidence="3">ATCC 50983 / TXsc</strain>
    </source>
</reference>
<evidence type="ECO:0000313" key="3">
    <source>
        <dbReference type="Proteomes" id="UP000007800"/>
    </source>
</evidence>
<dbReference type="Pfam" id="PF17921">
    <property type="entry name" value="Integrase_H2C2"/>
    <property type="match status" value="1"/>
</dbReference>
<dbReference type="EMBL" id="GG686971">
    <property type="protein sequence ID" value="EEQ97811.1"/>
    <property type="molecule type" value="Genomic_DNA"/>
</dbReference>
<dbReference type="Gene3D" id="1.10.340.70">
    <property type="match status" value="1"/>
</dbReference>
<dbReference type="Gene3D" id="3.30.420.10">
    <property type="entry name" value="Ribonuclease H-like superfamily/Ribonuclease H"/>
    <property type="match status" value="1"/>
</dbReference>
<organism evidence="3">
    <name type="scientific">Perkinsus marinus (strain ATCC 50983 / TXsc)</name>
    <dbReference type="NCBI Taxonomy" id="423536"/>
    <lineage>
        <taxon>Eukaryota</taxon>
        <taxon>Sar</taxon>
        <taxon>Alveolata</taxon>
        <taxon>Perkinsozoa</taxon>
        <taxon>Perkinsea</taxon>
        <taxon>Perkinsida</taxon>
        <taxon>Perkinsidae</taxon>
        <taxon>Perkinsus</taxon>
    </lineage>
</organism>
<keyword evidence="3" id="KW-1185">Reference proteome</keyword>
<dbReference type="Proteomes" id="UP000007800">
    <property type="component" value="Unassembled WGS sequence"/>
</dbReference>
<accession>C5LZZ3</accession>
<protein>
    <recommendedName>
        <fullName evidence="1">Integrase zinc-binding domain-containing protein</fullName>
    </recommendedName>
</protein>
<dbReference type="RefSeq" id="XP_002765094.1">
    <property type="nucleotide sequence ID" value="XM_002765048.1"/>
</dbReference>
<dbReference type="InParanoid" id="C5LZZ3"/>
<evidence type="ECO:0000313" key="2">
    <source>
        <dbReference type="EMBL" id="EEQ97811.1"/>
    </source>
</evidence>
<dbReference type="GeneID" id="9037268"/>
<proteinExistence type="predicted"/>
<dbReference type="SUPFAM" id="SSF56672">
    <property type="entry name" value="DNA/RNA polymerases"/>
    <property type="match status" value="1"/>
</dbReference>
<dbReference type="InterPro" id="IPR036397">
    <property type="entry name" value="RNaseH_sf"/>
</dbReference>
<sequence length="1323" mass="146965">MKSLQSYQTLAALSKPEQRRALVPPAFLLDCRLQKAGGEWMECSALLDTGSGLDFIVLYDPESNLHYQSEGVCNVRVRLAGGSVCAVTRWIVCTMQMWQNREWSTEFHRRFYVLPAFRKTPSCALAESVFLIAGRTFLRDFQVTVLGGEGQVQLRGLPVESTYCTSLCLVSGAVVDQVGWDQNLCASSEDAYTLSPDRLILDTPPVDQDVIYIPDSARRFAKAAYDRLSPDQQRAFDDIVDDYERRGWWVRRTEEEIRSMTDAALDPAVVFMVPGGDKRRDRLVVDLRRANKRFEKGSGSSTTVSLCIAAARLSGSGVCWVFDAAKAFYKLRWVGLMAILMVKEFLYTSRRCIFGVTTGPGSLRHTMGALVDDFRTMVNIAMLILCFADDVFCGGIQGAIAVCCLIWVLTVCGFAITTKKFQCMALLECRERVKEELVSHGLPADIFRWSDTVDLLGATLRFDQSGTLLLASCNRQERLKAAHTQAARLLAALQDPAKAGVSKALIFSLGGNLSYDCVGCHAIDRIVADSMRSWFASVYASEEWTVPCDLSRLDEVGRATAFALAEWATELTASPQECHHATPVRGAGDPIRIEVASDAATTGAGYVIHILKKVPGSEHSQRYLIGSGAWRFTAQQRHYHSNRRELAACCKALQAAVDILSHFAASMAGPLPPLEFTVCSDNKPTVAWLQGRGSISRSSLERRAVVRTLNAMKDEIDHLKALTRGAVVVKHIAGQENVLPDELSRLFDRFITLPSGRRISLADGLHGDLDDIAGCPDVFDEPGSETLGANWLLSSEMEGYFAQSTWEEGQENDDVVSIFAAMPTNDCLLNSYLVDDPEDVDAEPILQTLCAGNWDLGGVSADFLFLRRIFNALKPAARQEKLEELEEKNEECLIRSLQDDMDEPPLRSSGPYLREADSGIYVFRNGTADGGYVLLPVVPRKGAKCQAFRTKLLFDAHRASKHSTVASTVSNVYDKFFVPNLRAEARRFVKSCFACQLLRARRTWNQVPGGGPNRDQALSWEPYREVFIDILALGDIRGYKGTTKVLTVYCLHTFHSTWVPTGESMRDIVSALTRVQTEQGGLSLMWCDQASYFRTAKFSEGVHRTLGGRTELLPVRSPWKSGGGERMHGLGLRIAKMLLRGQAGYVGRKRVRQAHVDLEDICREVTFLLNTRPLDFSNSDEPSGECVVVTPDLLAKGFTRKRGCLLPAASSSFPITRRLKAARQYFLTNVFRDMRLAVAKSMGYASSRGKVLKIEQDAPVLIYHPEKKLSPGFRLAHVVSVLKEGRLIRVRFVDGSESEQHHYNVVPLLHNHTLSQQRGRILD</sequence>
<gene>
    <name evidence="2" type="ORF">Pmar_PMAR004552</name>
</gene>